<reference evidence="2 3" key="1">
    <citation type="submission" date="2017-09" db="EMBL/GenBank/DDBJ databases">
        <title>Depth-based differentiation of microbial function through sediment-hosted aquifers and enrichment of novel symbionts in the deep terrestrial subsurface.</title>
        <authorList>
            <person name="Probst A.J."/>
            <person name="Ladd B."/>
            <person name="Jarett J.K."/>
            <person name="Geller-Mcgrath D.E."/>
            <person name="Sieber C.M."/>
            <person name="Emerson J.B."/>
            <person name="Anantharaman K."/>
            <person name="Thomas B.C."/>
            <person name="Malmstrom R."/>
            <person name="Stieglmeier M."/>
            <person name="Klingl A."/>
            <person name="Woyke T."/>
            <person name="Ryan C.M."/>
            <person name="Banfield J.F."/>
        </authorList>
    </citation>
    <scope>NUCLEOTIDE SEQUENCE [LARGE SCALE GENOMIC DNA]</scope>
    <source>
        <strain evidence="2">CG11_big_fil_rev_8_21_14_0_20_37_16</strain>
    </source>
</reference>
<dbReference type="AlphaFoldDB" id="A0A2H0KJG6"/>
<comment type="caution">
    <text evidence="2">The sequence shown here is derived from an EMBL/GenBank/DDBJ whole genome shotgun (WGS) entry which is preliminary data.</text>
</comment>
<comment type="similarity">
    <text evidence="1">Belongs to the phD/YefM antitoxin family.</text>
</comment>
<protein>
    <recommendedName>
        <fullName evidence="4">Antitoxin</fullName>
    </recommendedName>
</protein>
<sequence>MNNIVNVSDFRNNISDYINRVRYNKDSFLLKKGKSIVAKVVVYKEQKELLTEDKIKKYVGILSDGEAKNMKKHMRKFRKNFKIIK</sequence>
<evidence type="ECO:0000313" key="3">
    <source>
        <dbReference type="Proteomes" id="UP000229497"/>
    </source>
</evidence>
<organism evidence="2 3">
    <name type="scientific">Candidatus Roizmanbacteria bacterium CG11_big_fil_rev_8_21_14_0_20_37_16</name>
    <dbReference type="NCBI Taxonomy" id="1974857"/>
    <lineage>
        <taxon>Bacteria</taxon>
        <taxon>Candidatus Roizmaniibacteriota</taxon>
    </lineage>
</organism>
<accession>A0A2H0KJG6</accession>
<evidence type="ECO:0008006" key="4">
    <source>
        <dbReference type="Google" id="ProtNLM"/>
    </source>
</evidence>
<dbReference type="SUPFAM" id="SSF143120">
    <property type="entry name" value="YefM-like"/>
    <property type="match status" value="1"/>
</dbReference>
<dbReference type="EMBL" id="PCVK01000105">
    <property type="protein sequence ID" value="PIQ71392.1"/>
    <property type="molecule type" value="Genomic_DNA"/>
</dbReference>
<evidence type="ECO:0000256" key="1">
    <source>
        <dbReference type="ARBA" id="ARBA00009981"/>
    </source>
</evidence>
<dbReference type="Proteomes" id="UP000229497">
    <property type="component" value="Unassembled WGS sequence"/>
</dbReference>
<gene>
    <name evidence="2" type="ORF">COV87_03700</name>
</gene>
<name>A0A2H0KJG6_9BACT</name>
<dbReference type="InterPro" id="IPR036165">
    <property type="entry name" value="YefM-like_sf"/>
</dbReference>
<evidence type="ECO:0000313" key="2">
    <source>
        <dbReference type="EMBL" id="PIQ71392.1"/>
    </source>
</evidence>
<proteinExistence type="inferred from homology"/>